<accession>A0AA88LWE8</accession>
<reference evidence="2" key="1">
    <citation type="submission" date="2023-08" db="EMBL/GenBank/DDBJ databases">
        <title>Pelteobagrus vachellii genome.</title>
        <authorList>
            <person name="Liu H."/>
        </authorList>
    </citation>
    <scope>NUCLEOTIDE SEQUENCE</scope>
    <source>
        <strain evidence="2">PRFRI_2022a</strain>
        <tissue evidence="2">Muscle</tissue>
    </source>
</reference>
<feature type="transmembrane region" description="Helical" evidence="1">
    <location>
        <begin position="39"/>
        <end position="63"/>
    </location>
</feature>
<evidence type="ECO:0000313" key="3">
    <source>
        <dbReference type="Proteomes" id="UP001187315"/>
    </source>
</evidence>
<sequence>MREADGGVYLCGVMNKEQQVLYYSFFEQIQLHITDPESVIISVCVCVALLLCGGFALMLYILIYKRTQDSACSSKRRLIDNIQIYENDLANLHVYENTFTSQSDSRYQRLDPLTNQSDSGYASLTNIADRSHSHYQCLNPRTLTNSIYHTLQF</sequence>
<dbReference type="Proteomes" id="UP001187315">
    <property type="component" value="Unassembled WGS sequence"/>
</dbReference>
<evidence type="ECO:0000256" key="1">
    <source>
        <dbReference type="SAM" id="Phobius"/>
    </source>
</evidence>
<evidence type="ECO:0000313" key="2">
    <source>
        <dbReference type="EMBL" id="KAK2825508.1"/>
    </source>
</evidence>
<keyword evidence="1" id="KW-1133">Transmembrane helix</keyword>
<comment type="caution">
    <text evidence="2">The sequence shown here is derived from an EMBL/GenBank/DDBJ whole genome shotgun (WGS) entry which is preliminary data.</text>
</comment>
<keyword evidence="3" id="KW-1185">Reference proteome</keyword>
<name>A0AA88LWE8_TACVA</name>
<keyword evidence="1" id="KW-0472">Membrane</keyword>
<protein>
    <submittedName>
        <fullName evidence="2">Uncharacterized protein</fullName>
    </submittedName>
</protein>
<gene>
    <name evidence="2" type="ORF">Q7C36_019435</name>
</gene>
<dbReference type="AlphaFoldDB" id="A0AA88LWE8"/>
<proteinExistence type="predicted"/>
<organism evidence="2 3">
    <name type="scientific">Tachysurus vachellii</name>
    <name type="common">Darkbarbel catfish</name>
    <name type="synonym">Pelteobagrus vachellii</name>
    <dbReference type="NCBI Taxonomy" id="175792"/>
    <lineage>
        <taxon>Eukaryota</taxon>
        <taxon>Metazoa</taxon>
        <taxon>Chordata</taxon>
        <taxon>Craniata</taxon>
        <taxon>Vertebrata</taxon>
        <taxon>Euteleostomi</taxon>
        <taxon>Actinopterygii</taxon>
        <taxon>Neopterygii</taxon>
        <taxon>Teleostei</taxon>
        <taxon>Ostariophysi</taxon>
        <taxon>Siluriformes</taxon>
        <taxon>Bagridae</taxon>
        <taxon>Tachysurus</taxon>
    </lineage>
</organism>
<keyword evidence="1" id="KW-0812">Transmembrane</keyword>
<dbReference type="EMBL" id="JAVHJS010000020">
    <property type="protein sequence ID" value="KAK2825508.1"/>
    <property type="molecule type" value="Genomic_DNA"/>
</dbReference>